<dbReference type="EMBL" id="RCML01000475">
    <property type="protein sequence ID" value="KAG2976005.1"/>
    <property type="molecule type" value="Genomic_DNA"/>
</dbReference>
<feature type="chain" id="PRO_5044947953" description="RxLR effector protein" evidence="5">
    <location>
        <begin position="23"/>
        <end position="128"/>
    </location>
</feature>
<gene>
    <name evidence="11" type="ORF">PC110_g13350</name>
    <name evidence="6" type="ORF">PC113_g14015</name>
    <name evidence="7" type="ORF">PC115_g12961</name>
    <name evidence="8" type="ORF">PC117_g14409</name>
    <name evidence="9" type="ORF">PC118_g13620</name>
    <name evidence="10" type="ORF">PC129_g11946</name>
</gene>
<evidence type="ECO:0000313" key="7">
    <source>
        <dbReference type="EMBL" id="KAG2910237.1"/>
    </source>
</evidence>
<evidence type="ECO:0000256" key="1">
    <source>
        <dbReference type="ARBA" id="ARBA00004613"/>
    </source>
</evidence>
<feature type="signal peptide" evidence="5">
    <location>
        <begin position="1"/>
        <end position="22"/>
    </location>
</feature>
<organism evidence="11 12">
    <name type="scientific">Phytophthora cactorum</name>
    <dbReference type="NCBI Taxonomy" id="29920"/>
    <lineage>
        <taxon>Eukaryota</taxon>
        <taxon>Sar</taxon>
        <taxon>Stramenopiles</taxon>
        <taxon>Oomycota</taxon>
        <taxon>Peronosporomycetes</taxon>
        <taxon>Peronosporales</taxon>
        <taxon>Peronosporaceae</taxon>
        <taxon>Phytophthora</taxon>
    </lineage>
</organism>
<evidence type="ECO:0000313" key="8">
    <source>
        <dbReference type="EMBL" id="KAG2928133.1"/>
    </source>
</evidence>
<comment type="caution">
    <text evidence="11">The sequence shown here is derived from an EMBL/GenBank/DDBJ whole genome shotgun (WGS) entry which is preliminary data.</text>
</comment>
<dbReference type="Proteomes" id="UP000760860">
    <property type="component" value="Unassembled WGS sequence"/>
</dbReference>
<dbReference type="Proteomes" id="UP000251314">
    <property type="component" value="Unassembled WGS sequence"/>
</dbReference>
<protein>
    <recommendedName>
        <fullName evidence="5">RxLR effector protein</fullName>
    </recommendedName>
</protein>
<comment type="similarity">
    <text evidence="2 5">Belongs to the RxLR effector family.</text>
</comment>
<dbReference type="Proteomes" id="UP000774804">
    <property type="component" value="Unassembled WGS sequence"/>
</dbReference>
<name>A0A329S3Q9_9STRA</name>
<reference evidence="6" key="2">
    <citation type="submission" date="2018-10" db="EMBL/GenBank/DDBJ databases">
        <title>Effector identification in a new, highly contiguous assembly of the strawberry crown rot pathogen Phytophthora cactorum.</title>
        <authorList>
            <person name="Armitage A.D."/>
            <person name="Nellist C.F."/>
            <person name="Bates H."/>
            <person name="Vickerstaff R.J."/>
            <person name="Harrison R.J."/>
        </authorList>
    </citation>
    <scope>NUCLEOTIDE SEQUENCE</scope>
    <source>
        <strain evidence="6">15-7</strain>
        <strain evidence="7">4032</strain>
        <strain evidence="8">4040</strain>
        <strain evidence="9">P415</strain>
        <strain evidence="10">P421</strain>
    </source>
</reference>
<dbReference type="AlphaFoldDB" id="A0A329S3Q9"/>
<dbReference type="Pfam" id="PF16810">
    <property type="entry name" value="RXLR"/>
    <property type="match status" value="1"/>
</dbReference>
<evidence type="ECO:0000313" key="10">
    <source>
        <dbReference type="EMBL" id="KAG3217226.1"/>
    </source>
</evidence>
<dbReference type="EMBL" id="MJFZ01000379">
    <property type="protein sequence ID" value="RAW30282.1"/>
    <property type="molecule type" value="Genomic_DNA"/>
</dbReference>
<evidence type="ECO:0000256" key="5">
    <source>
        <dbReference type="RuleBase" id="RU367124"/>
    </source>
</evidence>
<keyword evidence="4 5" id="KW-0732">Signal</keyword>
<keyword evidence="3 5" id="KW-0964">Secreted</keyword>
<dbReference type="EMBL" id="RCMI01000449">
    <property type="protein sequence ID" value="KAG2910237.1"/>
    <property type="molecule type" value="Genomic_DNA"/>
</dbReference>
<proteinExistence type="inferred from homology"/>
<evidence type="ECO:0000313" key="6">
    <source>
        <dbReference type="EMBL" id="KAG2853622.1"/>
    </source>
</evidence>
<comment type="subcellular location">
    <subcellularLocation>
        <location evidence="1 5">Secreted</location>
    </subcellularLocation>
</comment>
<dbReference type="Proteomes" id="UP000735874">
    <property type="component" value="Unassembled WGS sequence"/>
</dbReference>
<dbReference type="EMBL" id="RCMV01000436">
    <property type="protein sequence ID" value="KAG3217226.1"/>
    <property type="molecule type" value="Genomic_DNA"/>
</dbReference>
<dbReference type="Proteomes" id="UP000736787">
    <property type="component" value="Unassembled WGS sequence"/>
</dbReference>
<evidence type="ECO:0000256" key="3">
    <source>
        <dbReference type="ARBA" id="ARBA00022525"/>
    </source>
</evidence>
<keyword evidence="12" id="KW-1185">Reference proteome</keyword>
<dbReference type="Proteomes" id="UP000697107">
    <property type="component" value="Unassembled WGS sequence"/>
</dbReference>
<accession>A0A329S3Q9</accession>
<evidence type="ECO:0000256" key="2">
    <source>
        <dbReference type="ARBA" id="ARBA00010400"/>
    </source>
</evidence>
<evidence type="ECO:0000256" key="4">
    <source>
        <dbReference type="ARBA" id="ARBA00022729"/>
    </source>
</evidence>
<sequence>MRCLFYAVFIVVIHLTSNTVTATAHSDTVELATLNDVGFLRVETRSLAEEPRTRLLRVNDAVDDNLRLGPAANQERELKASPISKLGEKLKTTNTAKKLLATAKKTSGTFKMIPGVTTVKNRLLYNKF</sequence>
<dbReference type="EMBL" id="RCMK01000449">
    <property type="protein sequence ID" value="KAG2928133.1"/>
    <property type="molecule type" value="Genomic_DNA"/>
</dbReference>
<comment type="domain">
    <text evidence="5">The RxLR-dEER motif acts to carry the protein into the host cell cytoplasm through binding to cell surface phosphatidylinositol-3-phosphate.</text>
</comment>
<evidence type="ECO:0000313" key="12">
    <source>
        <dbReference type="Proteomes" id="UP000251314"/>
    </source>
</evidence>
<comment type="function">
    <text evidence="5">Effector that suppresses plant defense responses during pathogen infection.</text>
</comment>
<dbReference type="InterPro" id="IPR031825">
    <property type="entry name" value="RXLR"/>
</dbReference>
<dbReference type="EMBL" id="RCMG01000471">
    <property type="protein sequence ID" value="KAG2853622.1"/>
    <property type="molecule type" value="Genomic_DNA"/>
</dbReference>
<evidence type="ECO:0000313" key="9">
    <source>
        <dbReference type="EMBL" id="KAG2976005.1"/>
    </source>
</evidence>
<evidence type="ECO:0000313" key="11">
    <source>
        <dbReference type="EMBL" id="RAW30282.1"/>
    </source>
</evidence>
<dbReference type="OrthoDB" id="114048at2759"/>
<dbReference type="VEuPathDB" id="FungiDB:PC110_g13350"/>
<reference evidence="11 12" key="1">
    <citation type="submission" date="2018-01" db="EMBL/GenBank/DDBJ databases">
        <title>Draft genome of the strawberry crown rot pathogen Phytophthora cactorum.</title>
        <authorList>
            <person name="Armitage A.D."/>
            <person name="Lysoe E."/>
            <person name="Nellist C.F."/>
            <person name="Harrison R.J."/>
            <person name="Brurberg M.B."/>
        </authorList>
    </citation>
    <scope>NUCLEOTIDE SEQUENCE [LARGE SCALE GENOMIC DNA]</scope>
    <source>
        <strain evidence="11 12">10300</strain>
    </source>
</reference>